<accession>A0A084AKB8</accession>
<feature type="compositionally biased region" description="Polar residues" evidence="1">
    <location>
        <begin position="34"/>
        <end position="55"/>
    </location>
</feature>
<evidence type="ECO:0000313" key="2">
    <source>
        <dbReference type="EMBL" id="KEY65747.1"/>
    </source>
</evidence>
<dbReference type="HOGENOM" id="CLU_1983018_0_0_1"/>
<dbReference type="AlphaFoldDB" id="A0A084AKB8"/>
<proteinExistence type="predicted"/>
<gene>
    <name evidence="2" type="ORF">S7711_10966</name>
</gene>
<evidence type="ECO:0000256" key="1">
    <source>
        <dbReference type="SAM" id="MobiDB-lite"/>
    </source>
</evidence>
<protein>
    <submittedName>
        <fullName evidence="2">Uncharacterized protein</fullName>
    </submittedName>
</protein>
<evidence type="ECO:0000313" key="3">
    <source>
        <dbReference type="Proteomes" id="UP000028045"/>
    </source>
</evidence>
<reference evidence="2 3" key="1">
    <citation type="journal article" date="2014" name="BMC Genomics">
        <title>Comparative genome sequencing reveals chemotype-specific gene clusters in the toxigenic black mold Stachybotrys.</title>
        <authorList>
            <person name="Semeiks J."/>
            <person name="Borek D."/>
            <person name="Otwinowski Z."/>
            <person name="Grishin N.V."/>
        </authorList>
    </citation>
    <scope>NUCLEOTIDE SEQUENCE [LARGE SCALE GENOMIC DNA]</scope>
    <source>
        <strain evidence="3">CBS 109288 / IBT 7711</strain>
    </source>
</reference>
<sequence length="126" mass="13480">MIKGKSTRESVARNEDRQGGNCVRASLFWDFGTCSRTSPPTSPNIQPHATSSPSSLYDFDVDMAAHGAASPKTPIHPPSGLQRPCPTESETAHRPVPALTARGRAGSRRRPLTLSATESREVAAVE</sequence>
<name>A0A084AKB8_STACB</name>
<organism evidence="2 3">
    <name type="scientific">Stachybotrys chartarum (strain CBS 109288 / IBT 7711)</name>
    <name type="common">Toxic black mold</name>
    <name type="synonym">Stilbospora chartarum</name>
    <dbReference type="NCBI Taxonomy" id="1280523"/>
    <lineage>
        <taxon>Eukaryota</taxon>
        <taxon>Fungi</taxon>
        <taxon>Dikarya</taxon>
        <taxon>Ascomycota</taxon>
        <taxon>Pezizomycotina</taxon>
        <taxon>Sordariomycetes</taxon>
        <taxon>Hypocreomycetidae</taxon>
        <taxon>Hypocreales</taxon>
        <taxon>Stachybotryaceae</taxon>
        <taxon>Stachybotrys</taxon>
    </lineage>
</organism>
<dbReference type="Proteomes" id="UP000028045">
    <property type="component" value="Unassembled WGS sequence"/>
</dbReference>
<dbReference type="EMBL" id="KL648688">
    <property type="protein sequence ID" value="KEY65747.1"/>
    <property type="molecule type" value="Genomic_DNA"/>
</dbReference>
<keyword evidence="3" id="KW-1185">Reference proteome</keyword>
<feature type="region of interest" description="Disordered" evidence="1">
    <location>
        <begin position="33"/>
        <end position="126"/>
    </location>
</feature>